<evidence type="ECO:0000256" key="1">
    <source>
        <dbReference type="SAM" id="MobiDB-lite"/>
    </source>
</evidence>
<evidence type="ECO:0000259" key="3">
    <source>
        <dbReference type="Pfam" id="PF06439"/>
    </source>
</evidence>
<evidence type="ECO:0000313" key="4">
    <source>
        <dbReference type="EMBL" id="KJF16527.1"/>
    </source>
</evidence>
<feature type="region of interest" description="Disordered" evidence="1">
    <location>
        <begin position="170"/>
        <end position="191"/>
    </location>
</feature>
<organism evidence="4 5">
    <name type="scientific">Acidithrix ferrooxidans</name>
    <dbReference type="NCBI Taxonomy" id="1280514"/>
    <lineage>
        <taxon>Bacteria</taxon>
        <taxon>Bacillati</taxon>
        <taxon>Actinomycetota</taxon>
        <taxon>Acidimicrobiia</taxon>
        <taxon>Acidimicrobiales</taxon>
        <taxon>Acidimicrobiaceae</taxon>
        <taxon>Acidithrix</taxon>
    </lineage>
</organism>
<protein>
    <recommendedName>
        <fullName evidence="3">3-keto-alpha-glucoside-1,2-lyase/3-keto-2-hydroxy-glucal hydratase domain-containing protein</fullName>
    </recommendedName>
</protein>
<keyword evidence="5" id="KW-1185">Reference proteome</keyword>
<dbReference type="Proteomes" id="UP000032360">
    <property type="component" value="Unassembled WGS sequence"/>
</dbReference>
<dbReference type="InterPro" id="IPR010496">
    <property type="entry name" value="AL/BT2_dom"/>
</dbReference>
<comment type="caution">
    <text evidence="4">The sequence shown here is derived from an EMBL/GenBank/DDBJ whole genome shotgun (WGS) entry which is preliminary data.</text>
</comment>
<dbReference type="Gene3D" id="2.60.120.560">
    <property type="entry name" value="Exo-inulinase, domain 1"/>
    <property type="match status" value="1"/>
</dbReference>
<name>A0A0D8HFG3_9ACTN</name>
<sequence>MKIALKAPILFRLTAIAIMPLTTAVVAHEAGVNMANTASVTLLSPGLTSQTNMVNAPIIATGAAKSAQVSLTRISLVNTLGSTTPSSQATSTTAIGQEKTTASQATISNPTQPTKNATLANAALLSQNANPTSQRVTATSLAVSPVTTAAPSQAPAPVAVPTTSKPIATTTTSTTAATPTTTTPLGTIGYSSFPTNNQGTPGQTYGPWFVDFNGYGSINRVNDPVLGPSLNLSPAVANASNVTHSALVTTTSNYGNFNATFTYRTISQLRTGTPPNPWEEGWVLFHYTNNTHFYYFLAKPTGWELGKEDPSYRGNQRFMATGSSPTFPVGATYKINVIMNGSTISVSVNGTPIVTFTDNQNPYLSGSFGLYDEDSSVDYGPLQIN</sequence>
<dbReference type="EMBL" id="JXYS01000080">
    <property type="protein sequence ID" value="KJF16527.1"/>
    <property type="molecule type" value="Genomic_DNA"/>
</dbReference>
<dbReference type="OrthoDB" id="8434516at2"/>
<gene>
    <name evidence="4" type="ORF">AXFE_25900</name>
</gene>
<dbReference type="STRING" id="1280514.AXFE_25900"/>
<feature type="region of interest" description="Disordered" evidence="1">
    <location>
        <begin position="80"/>
        <end position="114"/>
    </location>
</feature>
<reference evidence="4 5" key="1">
    <citation type="submission" date="2015-01" db="EMBL/GenBank/DDBJ databases">
        <title>Draft genome of the acidophilic iron oxidizer Acidithrix ferrooxidans strain Py-F3.</title>
        <authorList>
            <person name="Poehlein A."/>
            <person name="Eisen S."/>
            <person name="Schloemann M."/>
            <person name="Johnson B.D."/>
            <person name="Daniel R."/>
            <person name="Muehling M."/>
        </authorList>
    </citation>
    <scope>NUCLEOTIDE SEQUENCE [LARGE SCALE GENOMIC DNA]</scope>
    <source>
        <strain evidence="4 5">Py-F3</strain>
    </source>
</reference>
<dbReference type="AlphaFoldDB" id="A0A0D8HFG3"/>
<proteinExistence type="predicted"/>
<feature type="signal peptide" evidence="2">
    <location>
        <begin position="1"/>
        <end position="27"/>
    </location>
</feature>
<accession>A0A0D8HFG3</accession>
<feature type="domain" description="3-keto-alpha-glucoside-1,2-lyase/3-keto-2-hydroxy-glucal hydratase" evidence="3">
    <location>
        <begin position="239"/>
        <end position="379"/>
    </location>
</feature>
<dbReference type="Pfam" id="PF06439">
    <property type="entry name" value="3keto-disac_hyd"/>
    <property type="match status" value="1"/>
</dbReference>
<feature type="compositionally biased region" description="Polar residues" evidence="1">
    <location>
        <begin position="98"/>
        <end position="114"/>
    </location>
</feature>
<feature type="chain" id="PRO_5039222497" description="3-keto-alpha-glucoside-1,2-lyase/3-keto-2-hydroxy-glucal hydratase domain-containing protein" evidence="2">
    <location>
        <begin position="28"/>
        <end position="385"/>
    </location>
</feature>
<evidence type="ECO:0000256" key="2">
    <source>
        <dbReference type="SAM" id="SignalP"/>
    </source>
</evidence>
<feature type="compositionally biased region" description="Low complexity" evidence="1">
    <location>
        <begin position="82"/>
        <end position="94"/>
    </location>
</feature>
<dbReference type="RefSeq" id="WP_052606291.1">
    <property type="nucleotide sequence ID" value="NZ_JXYS01000080.1"/>
</dbReference>
<keyword evidence="2" id="KW-0732">Signal</keyword>
<dbReference type="GO" id="GO:0016787">
    <property type="term" value="F:hydrolase activity"/>
    <property type="evidence" value="ECO:0007669"/>
    <property type="project" value="InterPro"/>
</dbReference>
<evidence type="ECO:0000313" key="5">
    <source>
        <dbReference type="Proteomes" id="UP000032360"/>
    </source>
</evidence>
<feature type="compositionally biased region" description="Low complexity" evidence="1">
    <location>
        <begin position="170"/>
        <end position="184"/>
    </location>
</feature>